<dbReference type="SUPFAM" id="SSF56112">
    <property type="entry name" value="Protein kinase-like (PK-like)"/>
    <property type="match status" value="1"/>
</dbReference>
<evidence type="ECO:0000256" key="9">
    <source>
        <dbReference type="ARBA" id="ARBA00023170"/>
    </source>
</evidence>
<gene>
    <name evidence="13" type="ORF">E2562_038567</name>
</gene>
<comment type="caution">
    <text evidence="13">The sequence shown here is derived from an EMBL/GenBank/DDBJ whole genome shotgun (WGS) entry which is preliminary data.</text>
</comment>
<dbReference type="Proteomes" id="UP000479710">
    <property type="component" value="Unassembled WGS sequence"/>
</dbReference>
<evidence type="ECO:0000256" key="1">
    <source>
        <dbReference type="ARBA" id="ARBA00004167"/>
    </source>
</evidence>
<comment type="catalytic activity">
    <reaction evidence="12">
        <text>L-seryl-[protein] + ATP = O-phospho-L-seryl-[protein] + ADP + H(+)</text>
        <dbReference type="Rhea" id="RHEA:17989"/>
        <dbReference type="Rhea" id="RHEA-COMP:9863"/>
        <dbReference type="Rhea" id="RHEA-COMP:11604"/>
        <dbReference type="ChEBI" id="CHEBI:15378"/>
        <dbReference type="ChEBI" id="CHEBI:29999"/>
        <dbReference type="ChEBI" id="CHEBI:30616"/>
        <dbReference type="ChEBI" id="CHEBI:83421"/>
        <dbReference type="ChEBI" id="CHEBI:456216"/>
        <dbReference type="EC" id="2.7.11.1"/>
    </reaction>
</comment>
<sequence length="248" mass="26385">MALNVSSKGLGGSIPPCIGNLSSIASLDLSSNGFIGKIPTELRRLGQISYLNLSINSLEGRIPDKLSSCSNIQVLGLWNNSLQEYGMGGQISKKGDVYSYGVLLLEILTGKRPTDENFKDGLSLHELVDAAFPHRVAEILNPNMLHNDLDGGNSEVMQSCVLPLVKMHFHKHATRVQSADTKLSPQAYAKLESSNTLTSQGGADLPNQPSSAILRACAGRLGVAVAHPRLVFSGGAAIRLDAVGELEK</sequence>
<comment type="catalytic activity">
    <reaction evidence="11">
        <text>L-threonyl-[protein] + ATP = O-phospho-L-threonyl-[protein] + ADP + H(+)</text>
        <dbReference type="Rhea" id="RHEA:46608"/>
        <dbReference type="Rhea" id="RHEA-COMP:11060"/>
        <dbReference type="Rhea" id="RHEA-COMP:11605"/>
        <dbReference type="ChEBI" id="CHEBI:15378"/>
        <dbReference type="ChEBI" id="CHEBI:30013"/>
        <dbReference type="ChEBI" id="CHEBI:30616"/>
        <dbReference type="ChEBI" id="CHEBI:61977"/>
        <dbReference type="ChEBI" id="CHEBI:456216"/>
        <dbReference type="EC" id="2.7.11.1"/>
    </reaction>
</comment>
<keyword evidence="8" id="KW-0418">Kinase</keyword>
<evidence type="ECO:0000256" key="8">
    <source>
        <dbReference type="ARBA" id="ARBA00022777"/>
    </source>
</evidence>
<dbReference type="GO" id="GO:0016020">
    <property type="term" value="C:membrane"/>
    <property type="evidence" value="ECO:0007669"/>
    <property type="project" value="UniProtKB-SubCell"/>
</dbReference>
<dbReference type="InterPro" id="IPR011009">
    <property type="entry name" value="Kinase-like_dom_sf"/>
</dbReference>
<protein>
    <recommendedName>
        <fullName evidence="2">non-specific serine/threonine protein kinase</fullName>
        <ecNumber evidence="2">2.7.11.1</ecNumber>
    </recommendedName>
</protein>
<reference evidence="13 14" key="1">
    <citation type="submission" date="2019-11" db="EMBL/GenBank/DDBJ databases">
        <title>Whole genome sequence of Oryza granulata.</title>
        <authorList>
            <person name="Li W."/>
        </authorList>
    </citation>
    <scope>NUCLEOTIDE SEQUENCE [LARGE SCALE GENOMIC DNA]</scope>
    <source>
        <strain evidence="14">cv. Menghai</strain>
        <tissue evidence="13">Leaf</tissue>
    </source>
</reference>
<evidence type="ECO:0000256" key="5">
    <source>
        <dbReference type="ARBA" id="ARBA00022679"/>
    </source>
</evidence>
<evidence type="ECO:0000256" key="6">
    <source>
        <dbReference type="ARBA" id="ARBA00022729"/>
    </source>
</evidence>
<evidence type="ECO:0000313" key="13">
    <source>
        <dbReference type="EMBL" id="KAF0936071.1"/>
    </source>
</evidence>
<accession>A0A6G1FGS8</accession>
<evidence type="ECO:0000256" key="11">
    <source>
        <dbReference type="ARBA" id="ARBA00047899"/>
    </source>
</evidence>
<keyword evidence="7" id="KW-0677">Repeat</keyword>
<dbReference type="PANTHER" id="PTHR48053">
    <property type="entry name" value="LEUCINE RICH REPEAT FAMILY PROTEIN, EXPRESSED"/>
    <property type="match status" value="1"/>
</dbReference>
<keyword evidence="5" id="KW-0808">Transferase</keyword>
<keyword evidence="6" id="KW-0732">Signal</keyword>
<evidence type="ECO:0000256" key="2">
    <source>
        <dbReference type="ARBA" id="ARBA00012513"/>
    </source>
</evidence>
<evidence type="ECO:0000256" key="4">
    <source>
        <dbReference type="ARBA" id="ARBA00022614"/>
    </source>
</evidence>
<comment type="subcellular location">
    <subcellularLocation>
        <location evidence="1">Membrane</location>
        <topology evidence="1">Single-pass membrane protein</topology>
    </subcellularLocation>
</comment>
<dbReference type="InterPro" id="IPR051716">
    <property type="entry name" value="Plant_RL_S/T_kinase"/>
</dbReference>
<keyword evidence="4" id="KW-0433">Leucine-rich repeat</keyword>
<dbReference type="EMBL" id="SPHZ02000001">
    <property type="protein sequence ID" value="KAF0936071.1"/>
    <property type="molecule type" value="Genomic_DNA"/>
</dbReference>
<evidence type="ECO:0000313" key="14">
    <source>
        <dbReference type="Proteomes" id="UP000479710"/>
    </source>
</evidence>
<dbReference type="EC" id="2.7.11.1" evidence="2"/>
<dbReference type="Gene3D" id="1.10.510.10">
    <property type="entry name" value="Transferase(Phosphotransferase) domain 1"/>
    <property type="match status" value="1"/>
</dbReference>
<evidence type="ECO:0000256" key="10">
    <source>
        <dbReference type="ARBA" id="ARBA00023180"/>
    </source>
</evidence>
<dbReference type="AlphaFoldDB" id="A0A6G1FGS8"/>
<dbReference type="SUPFAM" id="SSF52058">
    <property type="entry name" value="L domain-like"/>
    <property type="match status" value="1"/>
</dbReference>
<proteinExistence type="predicted"/>
<dbReference type="GO" id="GO:0004674">
    <property type="term" value="F:protein serine/threonine kinase activity"/>
    <property type="evidence" value="ECO:0007669"/>
    <property type="project" value="UniProtKB-KW"/>
</dbReference>
<evidence type="ECO:0000256" key="12">
    <source>
        <dbReference type="ARBA" id="ARBA00048679"/>
    </source>
</evidence>
<dbReference type="Gene3D" id="3.80.10.10">
    <property type="entry name" value="Ribonuclease Inhibitor"/>
    <property type="match status" value="1"/>
</dbReference>
<dbReference type="FunFam" id="3.80.10.10:FF:000041">
    <property type="entry name" value="LRR receptor-like serine/threonine-protein kinase ERECTA"/>
    <property type="match status" value="1"/>
</dbReference>
<evidence type="ECO:0000256" key="3">
    <source>
        <dbReference type="ARBA" id="ARBA00022527"/>
    </source>
</evidence>
<dbReference type="PANTHER" id="PTHR48053:SF71">
    <property type="entry name" value="LEUCINE RICH REPEAT FAMILY PROTEIN, EXPRESSED"/>
    <property type="match status" value="1"/>
</dbReference>
<dbReference type="InterPro" id="IPR032675">
    <property type="entry name" value="LRR_dom_sf"/>
</dbReference>
<dbReference type="InterPro" id="IPR001611">
    <property type="entry name" value="Leu-rich_rpt"/>
</dbReference>
<dbReference type="Pfam" id="PF00560">
    <property type="entry name" value="LRR_1"/>
    <property type="match status" value="1"/>
</dbReference>
<keyword evidence="3" id="KW-0723">Serine/threonine-protein kinase</keyword>
<keyword evidence="9" id="KW-0675">Receptor</keyword>
<evidence type="ECO:0000256" key="7">
    <source>
        <dbReference type="ARBA" id="ARBA00022737"/>
    </source>
</evidence>
<dbReference type="OrthoDB" id="597908at2759"/>
<organism evidence="13 14">
    <name type="scientific">Oryza meyeriana var. granulata</name>
    <dbReference type="NCBI Taxonomy" id="110450"/>
    <lineage>
        <taxon>Eukaryota</taxon>
        <taxon>Viridiplantae</taxon>
        <taxon>Streptophyta</taxon>
        <taxon>Embryophyta</taxon>
        <taxon>Tracheophyta</taxon>
        <taxon>Spermatophyta</taxon>
        <taxon>Magnoliopsida</taxon>
        <taxon>Liliopsida</taxon>
        <taxon>Poales</taxon>
        <taxon>Poaceae</taxon>
        <taxon>BOP clade</taxon>
        <taxon>Oryzoideae</taxon>
        <taxon>Oryzeae</taxon>
        <taxon>Oryzinae</taxon>
        <taxon>Oryza</taxon>
        <taxon>Oryza meyeriana</taxon>
    </lineage>
</organism>
<keyword evidence="10" id="KW-0325">Glycoprotein</keyword>
<name>A0A6G1FGS8_9ORYZ</name>
<keyword evidence="14" id="KW-1185">Reference proteome</keyword>